<organism evidence="2">
    <name type="scientific">marine sediment metagenome</name>
    <dbReference type="NCBI Taxonomy" id="412755"/>
    <lineage>
        <taxon>unclassified sequences</taxon>
        <taxon>metagenomes</taxon>
        <taxon>ecological metagenomes</taxon>
    </lineage>
</organism>
<sequence length="109" mass="12520">MTDTPEELEPTEAQLAIHGKLVGRFKGFSFKTTPPCKVDGVAVCGLMVQRRPKDEWYKLTTFFPVETTEVEDEQLLRLIERELMNWGDGTAQDREPDGAPQYPQMGRRY</sequence>
<accession>A0A0F9HEH8</accession>
<name>A0A0F9HEH8_9ZZZZ</name>
<proteinExistence type="predicted"/>
<dbReference type="EMBL" id="LAZR01015289">
    <property type="protein sequence ID" value="KKM13831.1"/>
    <property type="molecule type" value="Genomic_DNA"/>
</dbReference>
<gene>
    <name evidence="2" type="ORF">LCGC14_1712250</name>
</gene>
<evidence type="ECO:0000313" key="2">
    <source>
        <dbReference type="EMBL" id="KKM13831.1"/>
    </source>
</evidence>
<reference evidence="2" key="1">
    <citation type="journal article" date="2015" name="Nature">
        <title>Complex archaea that bridge the gap between prokaryotes and eukaryotes.</title>
        <authorList>
            <person name="Spang A."/>
            <person name="Saw J.H."/>
            <person name="Jorgensen S.L."/>
            <person name="Zaremba-Niedzwiedzka K."/>
            <person name="Martijn J."/>
            <person name="Lind A.E."/>
            <person name="van Eijk R."/>
            <person name="Schleper C."/>
            <person name="Guy L."/>
            <person name="Ettema T.J."/>
        </authorList>
    </citation>
    <scope>NUCLEOTIDE SEQUENCE</scope>
</reference>
<dbReference type="AlphaFoldDB" id="A0A0F9HEH8"/>
<evidence type="ECO:0000256" key="1">
    <source>
        <dbReference type="SAM" id="MobiDB-lite"/>
    </source>
</evidence>
<protein>
    <submittedName>
        <fullName evidence="2">Uncharacterized protein</fullName>
    </submittedName>
</protein>
<feature type="region of interest" description="Disordered" evidence="1">
    <location>
        <begin position="87"/>
        <end position="109"/>
    </location>
</feature>
<comment type="caution">
    <text evidence="2">The sequence shown here is derived from an EMBL/GenBank/DDBJ whole genome shotgun (WGS) entry which is preliminary data.</text>
</comment>